<sequence>MEFGSRSVIRRTNKKQDTSNVLQDSSNIQHVTIVVDETDNYNLSFYNQPPSEVITVEEFQKLGMERMNVLRELESLKEKYAADPRKYMEQFIEEVGRIEPFFTNGLLSSQLREARRKDRIAHFILRLAFCQSQEMSQWFVKQETELFRMRFQLEAPSKMLQFLKANNINPQEVNENEKSKMLKDLSQALTIPQDSLPKSAIFKVCLIFFFIIFFTFLVNCWDVIDLFAGHRLYLKEGLAYISSNELISLVAPQFKENINSSLDNARKKVGAILMQQRLVPLLRHIVGTGISKLGNRDQSSGSSVAPEDLDTLAIESFPLCMQEIHSHLRKEHHLRYNARNQYGLFLKGIGLSLEGALDFFRSEFTKRMDGDQFTKQYRYNIRHMYGMEGNRIDKKPLSCSSIILGAAPNGIDCHGCPFRHMESELLTKKLNNIGFNEDQVAEIMYSSKCHRYDKACTKYFEFVHKIPDLEELITHPNQYYSLSRKARRGELIIKNEEVVDEEIPEINDNLEEMEMWEEE</sequence>
<name>A0ACB0XQN5_MELEN</name>
<protein>
    <submittedName>
        <fullName evidence="1">Uncharacterized protein</fullName>
    </submittedName>
</protein>
<evidence type="ECO:0000313" key="2">
    <source>
        <dbReference type="Proteomes" id="UP001497535"/>
    </source>
</evidence>
<dbReference type="EMBL" id="CAVMJV010000002">
    <property type="protein sequence ID" value="CAK5013080.1"/>
    <property type="molecule type" value="Genomic_DNA"/>
</dbReference>
<keyword evidence="2" id="KW-1185">Reference proteome</keyword>
<comment type="caution">
    <text evidence="1">The sequence shown here is derived from an EMBL/GenBank/DDBJ whole genome shotgun (WGS) entry which is preliminary data.</text>
</comment>
<reference evidence="1" key="1">
    <citation type="submission" date="2023-11" db="EMBL/GenBank/DDBJ databases">
        <authorList>
            <person name="Poullet M."/>
        </authorList>
    </citation>
    <scope>NUCLEOTIDE SEQUENCE</scope>
    <source>
        <strain evidence="1">E1834</strain>
    </source>
</reference>
<proteinExistence type="predicted"/>
<gene>
    <name evidence="1" type="ORF">MENTE1834_LOCUS2310</name>
</gene>
<evidence type="ECO:0000313" key="1">
    <source>
        <dbReference type="EMBL" id="CAK5013080.1"/>
    </source>
</evidence>
<dbReference type="Proteomes" id="UP001497535">
    <property type="component" value="Unassembled WGS sequence"/>
</dbReference>
<accession>A0ACB0XQN5</accession>
<organism evidence="1 2">
    <name type="scientific">Meloidogyne enterolobii</name>
    <name type="common">Root-knot nematode worm</name>
    <name type="synonym">Meloidogyne mayaguensis</name>
    <dbReference type="NCBI Taxonomy" id="390850"/>
    <lineage>
        <taxon>Eukaryota</taxon>
        <taxon>Metazoa</taxon>
        <taxon>Ecdysozoa</taxon>
        <taxon>Nematoda</taxon>
        <taxon>Chromadorea</taxon>
        <taxon>Rhabditida</taxon>
        <taxon>Tylenchina</taxon>
        <taxon>Tylenchomorpha</taxon>
        <taxon>Tylenchoidea</taxon>
        <taxon>Meloidogynidae</taxon>
        <taxon>Meloidogyninae</taxon>
        <taxon>Meloidogyne</taxon>
    </lineage>
</organism>